<dbReference type="Proteomes" id="UP001642409">
    <property type="component" value="Unassembled WGS sequence"/>
</dbReference>
<proteinExistence type="predicted"/>
<evidence type="ECO:0000313" key="2">
    <source>
        <dbReference type="Proteomes" id="UP001642409"/>
    </source>
</evidence>
<sequence>MISRFQGVRVERELGRSQTLGIFLVSLIPKINDMVVITTPFNTTPDKIQQTINETIDLYKEMHLEVNTEKCECTHPTSLFICVDRAVYMTYDKIYNLQEFMNFSYFSRIYQQTKFRTTWEFQLTQSQTTVIYFISTTD</sequence>
<evidence type="ECO:0000313" key="1">
    <source>
        <dbReference type="EMBL" id="CAL5994320.1"/>
    </source>
</evidence>
<comment type="caution">
    <text evidence="1">The sequence shown here is derived from an EMBL/GenBank/DDBJ whole genome shotgun (WGS) entry which is preliminary data.</text>
</comment>
<reference evidence="1 2" key="1">
    <citation type="submission" date="2024-07" db="EMBL/GenBank/DDBJ databases">
        <authorList>
            <person name="Akdeniz Z."/>
        </authorList>
    </citation>
    <scope>NUCLEOTIDE SEQUENCE [LARGE SCALE GENOMIC DNA]</scope>
</reference>
<name>A0ABP1HK47_9EUKA</name>
<protein>
    <submittedName>
        <fullName evidence="1">Hypothetical_protein</fullName>
    </submittedName>
</protein>
<dbReference type="EMBL" id="CAXDID020000031">
    <property type="protein sequence ID" value="CAL5994320.1"/>
    <property type="molecule type" value="Genomic_DNA"/>
</dbReference>
<accession>A0ABP1HK47</accession>
<organism evidence="1 2">
    <name type="scientific">Hexamita inflata</name>
    <dbReference type="NCBI Taxonomy" id="28002"/>
    <lineage>
        <taxon>Eukaryota</taxon>
        <taxon>Metamonada</taxon>
        <taxon>Diplomonadida</taxon>
        <taxon>Hexamitidae</taxon>
        <taxon>Hexamitinae</taxon>
        <taxon>Hexamita</taxon>
    </lineage>
</organism>
<keyword evidence="2" id="KW-1185">Reference proteome</keyword>
<gene>
    <name evidence="1" type="ORF">HINF_LOCUS13496</name>
</gene>